<dbReference type="AlphaFoldDB" id="D3BQH0"/>
<dbReference type="GO" id="GO:0045047">
    <property type="term" value="P:protein targeting to ER"/>
    <property type="evidence" value="ECO:0007669"/>
    <property type="project" value="InterPro"/>
</dbReference>
<dbReference type="GO" id="GO:0005783">
    <property type="term" value="C:endoplasmic reticulum"/>
    <property type="evidence" value="ECO:0007669"/>
    <property type="project" value="InterPro"/>
</dbReference>
<protein>
    <recommendedName>
        <fullName evidence="5">Inorganic phosphate transporter</fullName>
    </recommendedName>
</protein>
<evidence type="ECO:0000313" key="3">
    <source>
        <dbReference type="EMBL" id="EFA76390.1"/>
    </source>
</evidence>
<evidence type="ECO:0000256" key="1">
    <source>
        <dbReference type="SAM" id="MobiDB-lite"/>
    </source>
</evidence>
<dbReference type="GeneID" id="31365626"/>
<comment type="caution">
    <text evidence="3">The sequence shown here is derived from an EMBL/GenBank/DDBJ whole genome shotgun (WGS) entry which is preliminary data.</text>
</comment>
<dbReference type="RefSeq" id="XP_020428522.1">
    <property type="nucleotide sequence ID" value="XM_020580937.1"/>
</dbReference>
<dbReference type="InterPro" id="IPR012098">
    <property type="entry name" value="SND3_fun"/>
</dbReference>
<name>D3BQH0_HETP5</name>
<dbReference type="InParanoid" id="D3BQH0"/>
<dbReference type="PANTHER" id="PTHR28112">
    <property type="entry name" value="SRP-INDEPENDENT TARGETING PROTEIN 3"/>
    <property type="match status" value="1"/>
</dbReference>
<reference evidence="3 4" key="1">
    <citation type="journal article" date="2011" name="Genome Res.">
        <title>Phylogeny-wide analysis of social amoeba genomes highlights ancient origins for complex intercellular communication.</title>
        <authorList>
            <person name="Heidel A.J."/>
            <person name="Lawal H.M."/>
            <person name="Felder M."/>
            <person name="Schilde C."/>
            <person name="Helps N.R."/>
            <person name="Tunggal B."/>
            <person name="Rivero F."/>
            <person name="John U."/>
            <person name="Schleicher M."/>
            <person name="Eichinger L."/>
            <person name="Platzer M."/>
            <person name="Noegel A.A."/>
            <person name="Schaap P."/>
            <person name="Gloeckner G."/>
        </authorList>
    </citation>
    <scope>NUCLEOTIDE SEQUENCE [LARGE SCALE GENOMIC DNA]</scope>
    <source>
        <strain evidence="4">ATCC 26659 / Pp 5 / PN500</strain>
    </source>
</reference>
<feature type="transmembrane region" description="Helical" evidence="2">
    <location>
        <begin position="92"/>
        <end position="110"/>
    </location>
</feature>
<dbReference type="Proteomes" id="UP000001396">
    <property type="component" value="Unassembled WGS sequence"/>
</dbReference>
<feature type="compositionally biased region" description="Acidic residues" evidence="1">
    <location>
        <begin position="208"/>
        <end position="220"/>
    </location>
</feature>
<feature type="region of interest" description="Disordered" evidence="1">
    <location>
        <begin position="156"/>
        <end position="234"/>
    </location>
</feature>
<accession>D3BQH0</accession>
<sequence>MNFDFIFVMGALFLVQKIDFKENPQYVNYAIIAFCSVQFICVCAYAMIFKKITSRPKTTVLFDIKTPASFGQEEKTERMTVEDYDFQQIKKVIGNVLVGICIPLFLLYKWNIVPPLAINCVMALQNLYKNKLFKIYILGEGDNKYPRPFADESPFASLMGGFQPPAEPEATSDNNGNIRIPATPSNNNNTTENKAAKKQPKKKIVTVDSDDEDAVSDDDTESRKSPTLRRKKVD</sequence>
<feature type="compositionally biased region" description="Low complexity" evidence="1">
    <location>
        <begin position="182"/>
        <end position="193"/>
    </location>
</feature>
<evidence type="ECO:0000256" key="2">
    <source>
        <dbReference type="SAM" id="Phobius"/>
    </source>
</evidence>
<organism evidence="3 4">
    <name type="scientific">Heterostelium pallidum (strain ATCC 26659 / Pp 5 / PN500)</name>
    <name type="common">Cellular slime mold</name>
    <name type="synonym">Polysphondylium pallidum</name>
    <dbReference type="NCBI Taxonomy" id="670386"/>
    <lineage>
        <taxon>Eukaryota</taxon>
        <taxon>Amoebozoa</taxon>
        <taxon>Evosea</taxon>
        <taxon>Eumycetozoa</taxon>
        <taxon>Dictyostelia</taxon>
        <taxon>Acytosteliales</taxon>
        <taxon>Acytosteliaceae</taxon>
        <taxon>Heterostelium</taxon>
    </lineage>
</organism>
<proteinExistence type="predicted"/>
<keyword evidence="4" id="KW-1185">Reference proteome</keyword>
<keyword evidence="2" id="KW-1133">Transmembrane helix</keyword>
<evidence type="ECO:0000313" key="4">
    <source>
        <dbReference type="Proteomes" id="UP000001396"/>
    </source>
</evidence>
<dbReference type="GO" id="GO:0005739">
    <property type="term" value="C:mitochondrion"/>
    <property type="evidence" value="ECO:0007669"/>
    <property type="project" value="TreeGrafter"/>
</dbReference>
<dbReference type="STRING" id="670386.D3BQH0"/>
<keyword evidence="2" id="KW-0472">Membrane</keyword>
<keyword evidence="2" id="KW-0812">Transmembrane</keyword>
<dbReference type="PANTHER" id="PTHR28112:SF1">
    <property type="entry name" value="SRP-INDEPENDENT TARGETING PROTEIN 3"/>
    <property type="match status" value="1"/>
</dbReference>
<dbReference type="OMA" id="PPLAMNC"/>
<dbReference type="EMBL" id="ADBJ01000047">
    <property type="protein sequence ID" value="EFA76390.1"/>
    <property type="molecule type" value="Genomic_DNA"/>
</dbReference>
<evidence type="ECO:0008006" key="5">
    <source>
        <dbReference type="Google" id="ProtNLM"/>
    </source>
</evidence>
<feature type="transmembrane region" description="Helical" evidence="2">
    <location>
        <begin position="27"/>
        <end position="48"/>
    </location>
</feature>
<dbReference type="Pfam" id="PF10032">
    <property type="entry name" value="Pho88"/>
    <property type="match status" value="1"/>
</dbReference>
<gene>
    <name evidence="3" type="ORF">PPL_10155</name>
</gene>